<feature type="compositionally biased region" description="Basic and acidic residues" evidence="1">
    <location>
        <begin position="8"/>
        <end position="18"/>
    </location>
</feature>
<feature type="compositionally biased region" description="Basic residues" evidence="1">
    <location>
        <begin position="47"/>
        <end position="60"/>
    </location>
</feature>
<dbReference type="Proteomes" id="UP000709295">
    <property type="component" value="Unassembled WGS sequence"/>
</dbReference>
<dbReference type="EMBL" id="JAENGY010002877">
    <property type="protein sequence ID" value="KAG6942988.1"/>
    <property type="molecule type" value="Genomic_DNA"/>
</dbReference>
<feature type="non-terminal residue" evidence="2">
    <location>
        <position position="239"/>
    </location>
</feature>
<protein>
    <submittedName>
        <fullName evidence="2">Uncharacterized protein</fullName>
    </submittedName>
</protein>
<keyword evidence="3" id="KW-1185">Reference proteome</keyword>
<comment type="caution">
    <text evidence="2">The sequence shown here is derived from an EMBL/GenBank/DDBJ whole genome shotgun (WGS) entry which is preliminary data.</text>
</comment>
<sequence length="239" mass="26405">SDTGSLRSEWHESTEASHTHNHTILVAEDRCTTDVDVEIETPARPRGLPKQKSKTKKPAKSRTIEMAKTESIFHDKLLSLASIPDVLSNTATCASVAVVLKHFKTFALTKKARPPIARVIAKLPPTTTVLTPSEITRIPPSDLIKRSALKVTALQNKNMGIGERDAAIEFPVFGVLTMSVFLTMKLWHRAAKALDTIEKARKWTVSVNLKVVVPDFCHVEVDPDLTDKMEAIPLLSEKV</sequence>
<feature type="non-terminal residue" evidence="2">
    <location>
        <position position="1"/>
    </location>
</feature>
<feature type="region of interest" description="Disordered" evidence="1">
    <location>
        <begin position="1"/>
        <end position="63"/>
    </location>
</feature>
<evidence type="ECO:0000256" key="1">
    <source>
        <dbReference type="SAM" id="MobiDB-lite"/>
    </source>
</evidence>
<name>A0A8J5IBV3_9STRA</name>
<reference evidence="2" key="1">
    <citation type="submission" date="2021-01" db="EMBL/GenBank/DDBJ databases">
        <title>Phytophthora aleatoria, a newly-described species from Pinus radiata is distinct from Phytophthora cactorum isolates based on comparative genomics.</title>
        <authorList>
            <person name="Mcdougal R."/>
            <person name="Panda P."/>
            <person name="Williams N."/>
            <person name="Studholme D.J."/>
        </authorList>
    </citation>
    <scope>NUCLEOTIDE SEQUENCE</scope>
    <source>
        <strain evidence="2">NZFS 4037</strain>
    </source>
</reference>
<gene>
    <name evidence="2" type="ORF">JG688_00017829</name>
</gene>
<organism evidence="2 3">
    <name type="scientific">Phytophthora aleatoria</name>
    <dbReference type="NCBI Taxonomy" id="2496075"/>
    <lineage>
        <taxon>Eukaryota</taxon>
        <taxon>Sar</taxon>
        <taxon>Stramenopiles</taxon>
        <taxon>Oomycota</taxon>
        <taxon>Peronosporomycetes</taxon>
        <taxon>Peronosporales</taxon>
        <taxon>Peronosporaceae</taxon>
        <taxon>Phytophthora</taxon>
    </lineage>
</organism>
<dbReference type="AlphaFoldDB" id="A0A8J5IBV3"/>
<evidence type="ECO:0000313" key="3">
    <source>
        <dbReference type="Proteomes" id="UP000709295"/>
    </source>
</evidence>
<evidence type="ECO:0000313" key="2">
    <source>
        <dbReference type="EMBL" id="KAG6942988.1"/>
    </source>
</evidence>
<proteinExistence type="predicted"/>
<accession>A0A8J5IBV3</accession>